<proteinExistence type="predicted"/>
<evidence type="ECO:0000313" key="1">
    <source>
        <dbReference type="EMBL" id="QJA90445.1"/>
    </source>
</evidence>
<protein>
    <submittedName>
        <fullName evidence="1">Uncharacterized protein</fullName>
    </submittedName>
</protein>
<name>A0A6M3LBA6_9ZZZZ</name>
<accession>A0A6M3LBA6</accession>
<dbReference type="AlphaFoldDB" id="A0A6M3LBA6"/>
<sequence>MSSKHKSHSLDKECLCSKCPLRFFCFTQERVFSDPLYQGLFEALMAKGRSREEAIDEVTNEIKNKIAGGFHITLDDIQPTVQPNITIQPYTYPQWETYSCDNVNIEPLENGSVQVSYTLLDGEEVSWNAR</sequence>
<gene>
    <name evidence="1" type="ORF">MM415B02375_0004</name>
</gene>
<reference evidence="1" key="1">
    <citation type="submission" date="2020-03" db="EMBL/GenBank/DDBJ databases">
        <title>The deep terrestrial virosphere.</title>
        <authorList>
            <person name="Holmfeldt K."/>
            <person name="Nilsson E."/>
            <person name="Simone D."/>
            <person name="Lopez-Fernandez M."/>
            <person name="Wu X."/>
            <person name="de Brujin I."/>
            <person name="Lundin D."/>
            <person name="Andersson A."/>
            <person name="Bertilsson S."/>
            <person name="Dopson M."/>
        </authorList>
    </citation>
    <scope>NUCLEOTIDE SEQUENCE</scope>
    <source>
        <strain evidence="1">MM415B02375</strain>
    </source>
</reference>
<organism evidence="1">
    <name type="scientific">viral metagenome</name>
    <dbReference type="NCBI Taxonomy" id="1070528"/>
    <lineage>
        <taxon>unclassified sequences</taxon>
        <taxon>metagenomes</taxon>
        <taxon>organismal metagenomes</taxon>
    </lineage>
</organism>
<dbReference type="EMBL" id="MT142913">
    <property type="protein sequence ID" value="QJA90445.1"/>
    <property type="molecule type" value="Genomic_DNA"/>
</dbReference>